<dbReference type="SUPFAM" id="SSF52025">
    <property type="entry name" value="PA domain"/>
    <property type="match status" value="1"/>
</dbReference>
<dbReference type="Proteomes" id="UP000019854">
    <property type="component" value="Unassembled WGS sequence"/>
</dbReference>
<dbReference type="InterPro" id="IPR045175">
    <property type="entry name" value="M28_fam"/>
</dbReference>
<dbReference type="InterPro" id="IPR046450">
    <property type="entry name" value="PA_dom_sf"/>
</dbReference>
<keyword evidence="6" id="KW-0378">Hydrolase</keyword>
<organism evidence="11 12">
    <name type="scientific">Mycobacteroides abscessus MAB_030201_1075</name>
    <dbReference type="NCBI Taxonomy" id="1335410"/>
    <lineage>
        <taxon>Bacteria</taxon>
        <taxon>Bacillati</taxon>
        <taxon>Actinomycetota</taxon>
        <taxon>Actinomycetes</taxon>
        <taxon>Mycobacteriales</taxon>
        <taxon>Mycobacteriaceae</taxon>
        <taxon>Mycobacteroides</taxon>
        <taxon>Mycobacteroides abscessus</taxon>
    </lineage>
</organism>
<keyword evidence="3" id="KW-0645">Protease</keyword>
<dbReference type="SUPFAM" id="SSF53187">
    <property type="entry name" value="Zn-dependent exopeptidases"/>
    <property type="match status" value="1"/>
</dbReference>
<evidence type="ECO:0000256" key="1">
    <source>
        <dbReference type="ARBA" id="ARBA00005957"/>
    </source>
</evidence>
<dbReference type="Gene3D" id="3.40.630.10">
    <property type="entry name" value="Zn peptidases"/>
    <property type="match status" value="1"/>
</dbReference>
<dbReference type="InterPro" id="IPR003137">
    <property type="entry name" value="PA_domain"/>
</dbReference>
<keyword evidence="4" id="KW-0479">Metal-binding</keyword>
<evidence type="ECO:0000313" key="11">
    <source>
        <dbReference type="EMBL" id="ETZ91326.1"/>
    </source>
</evidence>
<dbReference type="InterPro" id="IPR041756">
    <property type="entry name" value="M28_SGAP-like"/>
</dbReference>
<evidence type="ECO:0000259" key="9">
    <source>
        <dbReference type="Pfam" id="PF02225"/>
    </source>
</evidence>
<dbReference type="Pfam" id="PF04389">
    <property type="entry name" value="Peptidase_M28"/>
    <property type="match status" value="1"/>
</dbReference>
<evidence type="ECO:0000259" key="10">
    <source>
        <dbReference type="Pfam" id="PF04389"/>
    </source>
</evidence>
<feature type="chain" id="PRO_5038445184" evidence="8">
    <location>
        <begin position="31"/>
        <end position="511"/>
    </location>
</feature>
<dbReference type="Gene3D" id="3.50.30.30">
    <property type="match status" value="1"/>
</dbReference>
<keyword evidence="2" id="KW-0031">Aminopeptidase</keyword>
<sequence>MFQRGSIEVYLMALFSARGLARGCSLLAIAAVASCCAHPSTPGAAAPTAPNPNLAADLARSVTVDAMMVHLQQLQQVADANGGNRAEGTSGYDASADYVAKVLKDRGFEVQTPELSRLKVLSEGKPLVDIGGRPYALDQASYFAQTPKGGLKANIIRPSGKASGCAAADYGTLKVDGQIAVVDGTGCSVVDKHNVAKQKGASAVLVAMQAGAGEGLFTPNYYEQLSIPVGIIDSGVDTLLRRNSSPVNLVLDMNVAKVRSHSVIAQTATGDHANVVLAGAHLDSVSKGPGINDNGTGVAAVLETALQLGPKPVVNNAVRFAFWTAEEDGLAGSLEYAKSRSPEELNDIALYLNFDMLGSPNAGYFVLDGDQSAAKPDPNRPPLDVPEGSAGIERTFAGYLNLAGKRPAAEEFSGRSDYGPFMAAGIPVGGISSGALERMSGPEAKTWEGHAGQPFDPNYHGPKDTLANVGKTALGINGPAVAFAVGTYALSTTGPNGVPERKVRRHSPLER</sequence>
<keyword evidence="5 8" id="KW-0732">Signal</keyword>
<name>A0A829PVF7_9MYCO</name>
<feature type="domain" description="Peptidase M28" evidence="10">
    <location>
        <begin position="263"/>
        <end position="481"/>
    </location>
</feature>
<evidence type="ECO:0000256" key="3">
    <source>
        <dbReference type="ARBA" id="ARBA00022670"/>
    </source>
</evidence>
<dbReference type="InterPro" id="IPR007484">
    <property type="entry name" value="Peptidase_M28"/>
</dbReference>
<feature type="signal peptide" evidence="8">
    <location>
        <begin position="1"/>
        <end position="30"/>
    </location>
</feature>
<dbReference type="PANTHER" id="PTHR12147:SF26">
    <property type="entry name" value="PEPTIDASE M28 DOMAIN-CONTAINING PROTEIN"/>
    <property type="match status" value="1"/>
</dbReference>
<proteinExistence type="inferred from homology"/>
<dbReference type="AlphaFoldDB" id="A0A829PVF7"/>
<evidence type="ECO:0000256" key="4">
    <source>
        <dbReference type="ARBA" id="ARBA00022723"/>
    </source>
</evidence>
<evidence type="ECO:0000256" key="7">
    <source>
        <dbReference type="ARBA" id="ARBA00022833"/>
    </source>
</evidence>
<comment type="similarity">
    <text evidence="1">Belongs to the peptidase M28 family. M28A subfamily.</text>
</comment>
<evidence type="ECO:0000313" key="12">
    <source>
        <dbReference type="Proteomes" id="UP000019854"/>
    </source>
</evidence>
<dbReference type="PROSITE" id="PS51257">
    <property type="entry name" value="PROKAR_LIPOPROTEIN"/>
    <property type="match status" value="1"/>
</dbReference>
<protein>
    <submittedName>
        <fullName evidence="11">Peptidase M28 family protein</fullName>
    </submittedName>
</protein>
<keyword evidence="7" id="KW-0862">Zinc</keyword>
<evidence type="ECO:0000256" key="2">
    <source>
        <dbReference type="ARBA" id="ARBA00022438"/>
    </source>
</evidence>
<dbReference type="GO" id="GO:0006508">
    <property type="term" value="P:proteolysis"/>
    <property type="evidence" value="ECO:0007669"/>
    <property type="project" value="UniProtKB-KW"/>
</dbReference>
<feature type="domain" description="PA" evidence="9">
    <location>
        <begin position="158"/>
        <end position="233"/>
    </location>
</feature>
<dbReference type="Pfam" id="PF02225">
    <property type="entry name" value="PA"/>
    <property type="match status" value="1"/>
</dbReference>
<comment type="caution">
    <text evidence="11">The sequence shown here is derived from an EMBL/GenBank/DDBJ whole genome shotgun (WGS) entry which is preliminary data.</text>
</comment>
<evidence type="ECO:0000256" key="6">
    <source>
        <dbReference type="ARBA" id="ARBA00022801"/>
    </source>
</evidence>
<dbReference type="PANTHER" id="PTHR12147">
    <property type="entry name" value="METALLOPEPTIDASE M28 FAMILY MEMBER"/>
    <property type="match status" value="1"/>
</dbReference>
<dbReference type="EMBL" id="JAOX01000001">
    <property type="protein sequence ID" value="ETZ91326.1"/>
    <property type="molecule type" value="Genomic_DNA"/>
</dbReference>
<evidence type="ECO:0000256" key="8">
    <source>
        <dbReference type="SAM" id="SignalP"/>
    </source>
</evidence>
<dbReference type="GO" id="GO:0046872">
    <property type="term" value="F:metal ion binding"/>
    <property type="evidence" value="ECO:0007669"/>
    <property type="project" value="UniProtKB-KW"/>
</dbReference>
<evidence type="ECO:0000256" key="5">
    <source>
        <dbReference type="ARBA" id="ARBA00022729"/>
    </source>
</evidence>
<dbReference type="GO" id="GO:0004177">
    <property type="term" value="F:aminopeptidase activity"/>
    <property type="evidence" value="ECO:0007669"/>
    <property type="project" value="UniProtKB-KW"/>
</dbReference>
<reference evidence="11 12" key="1">
    <citation type="submission" date="2014-01" db="EMBL/GenBank/DDBJ databases">
        <authorList>
            <person name="Zelazny A."/>
            <person name="Olivier K."/>
            <person name="Sampaio E.P."/>
            <person name="Holland S.M."/>
            <person name="Tallon L.J."/>
            <person name="Sadzewicz L.K."/>
            <person name="Sengamalay N."/>
            <person name="Fraser C.M."/>
            <person name="Hine E."/>
            <person name="Shefchek K.A."/>
            <person name="Das S.P."/>
            <person name="Shallom S.J."/>
            <person name="Agrawal S."/>
            <person name="Tettelin H."/>
        </authorList>
    </citation>
    <scope>NUCLEOTIDE SEQUENCE [LARGE SCALE GENOMIC DNA]</scope>
    <source>
        <strain evidence="11 12">MAB_030201_1075</strain>
    </source>
</reference>
<dbReference type="CDD" id="cd03876">
    <property type="entry name" value="M28_SGAP_like"/>
    <property type="match status" value="1"/>
</dbReference>
<accession>A0A829PVF7</accession>
<dbReference type="GO" id="GO:0008235">
    <property type="term" value="F:metalloexopeptidase activity"/>
    <property type="evidence" value="ECO:0007669"/>
    <property type="project" value="InterPro"/>
</dbReference>
<gene>
    <name evidence="11" type="ORF">L829_4921</name>
</gene>